<reference evidence="15 16" key="1">
    <citation type="submission" date="2018-06" db="EMBL/GenBank/DDBJ databases">
        <title>Population genomics shows no distinction between pathogenic Candida krusei and environmental Pichia kudriavzevii: One species, four names.</title>
        <authorList>
            <person name="Douglass A.P."/>
            <person name="Offei B."/>
            <person name="Braun-Galleani S."/>
            <person name="Coughlan A.Y."/>
            <person name="Martos A."/>
            <person name="Ortiz-Merino R.A."/>
            <person name="Byrne K.P."/>
            <person name="Wolfe K.H."/>
        </authorList>
    </citation>
    <scope>NUCLEOTIDE SEQUENCE [LARGE SCALE GENOMIC DNA]</scope>
    <source>
        <strain evidence="15 16">CBS573</strain>
    </source>
</reference>
<dbReference type="FunFam" id="1.10.3210.10:FF:000011">
    <property type="entry name" value="HD domain-containing protein 2"/>
    <property type="match status" value="1"/>
</dbReference>
<evidence type="ECO:0000313" key="15">
    <source>
        <dbReference type="EMBL" id="AWU77437.1"/>
    </source>
</evidence>
<dbReference type="GO" id="GO:0005737">
    <property type="term" value="C:cytoplasm"/>
    <property type="evidence" value="ECO:0007669"/>
    <property type="project" value="TreeGrafter"/>
</dbReference>
<evidence type="ECO:0000256" key="9">
    <source>
        <dbReference type="ARBA" id="ARBA00022723"/>
    </source>
</evidence>
<evidence type="ECO:0000256" key="2">
    <source>
        <dbReference type="ARBA" id="ARBA00001936"/>
    </source>
</evidence>
<keyword evidence="12" id="KW-0170">Cobalt</keyword>
<dbReference type="InterPro" id="IPR003607">
    <property type="entry name" value="HD/PDEase_dom"/>
</dbReference>
<evidence type="ECO:0000256" key="13">
    <source>
        <dbReference type="SAM" id="SignalP"/>
    </source>
</evidence>
<keyword evidence="9" id="KW-0479">Metal-binding</keyword>
<comment type="cofactor">
    <cofactor evidence="2">
        <name>Mn(2+)</name>
        <dbReference type="ChEBI" id="CHEBI:29035"/>
    </cofactor>
</comment>
<evidence type="ECO:0000256" key="3">
    <source>
        <dbReference type="ARBA" id="ARBA00001941"/>
    </source>
</evidence>
<dbReference type="Pfam" id="PF13023">
    <property type="entry name" value="HD_3"/>
    <property type="match status" value="1"/>
</dbReference>
<dbReference type="InterPro" id="IPR039356">
    <property type="entry name" value="YfbR/HDDC2"/>
</dbReference>
<dbReference type="AlphaFoldDB" id="A0A2U9R7X2"/>
<evidence type="ECO:0000256" key="12">
    <source>
        <dbReference type="ARBA" id="ARBA00023285"/>
    </source>
</evidence>
<evidence type="ECO:0000256" key="6">
    <source>
        <dbReference type="ARBA" id="ARBA00009999"/>
    </source>
</evidence>
<dbReference type="GO" id="GO:0046872">
    <property type="term" value="F:metal ion binding"/>
    <property type="evidence" value="ECO:0007669"/>
    <property type="project" value="UniProtKB-KW"/>
</dbReference>
<evidence type="ECO:0000313" key="16">
    <source>
        <dbReference type="Proteomes" id="UP000249293"/>
    </source>
</evidence>
<dbReference type="EMBL" id="CP028776">
    <property type="protein sequence ID" value="AWU77437.1"/>
    <property type="molecule type" value="Genomic_DNA"/>
</dbReference>
<evidence type="ECO:0000256" key="5">
    <source>
        <dbReference type="ARBA" id="ARBA00004074"/>
    </source>
</evidence>
<name>A0A2U9R7X2_PICKU</name>
<sequence length="254" mass="30029">MFRFMFLLRSVTLKTFCTLKSYPSRMTSSLSAQTSWDPESNIPANVLNYLKNDQPLNSKYSQINFFFQLISLLKQQERTGWINMGIPKPESIADHMYRMSIISLVLDSNAWEAENIKPDLNKCCKMALVHDIAETLVGDIVPNDVHIDKFEKSKREYKAILYLCDIISKYNQQSANEIKELWIDYECQRNIESTIVKDIDKFELLIQTFEYERMHKRRMDEFYSCKKVIKNPEIQKMADELFQQREKFLSANQL</sequence>
<dbReference type="Proteomes" id="UP000249293">
    <property type="component" value="Chromosome 4"/>
</dbReference>
<evidence type="ECO:0000256" key="1">
    <source>
        <dbReference type="ARBA" id="ARBA00001638"/>
    </source>
</evidence>
<dbReference type="GeneID" id="40385266"/>
<evidence type="ECO:0000256" key="4">
    <source>
        <dbReference type="ARBA" id="ARBA00001946"/>
    </source>
</evidence>
<comment type="cofactor">
    <cofactor evidence="3">
        <name>Co(2+)</name>
        <dbReference type="ChEBI" id="CHEBI:48828"/>
    </cofactor>
</comment>
<evidence type="ECO:0000256" key="11">
    <source>
        <dbReference type="ARBA" id="ARBA00022842"/>
    </source>
</evidence>
<evidence type="ECO:0000256" key="7">
    <source>
        <dbReference type="ARBA" id="ARBA00011738"/>
    </source>
</evidence>
<dbReference type="PANTHER" id="PTHR11845">
    <property type="entry name" value="5'-DEOXYNUCLEOTIDASE HDDC2"/>
    <property type="match status" value="1"/>
</dbReference>
<gene>
    <name evidence="15" type="ORF">C5L36_0D01750</name>
</gene>
<keyword evidence="10" id="KW-0378">Hydrolase</keyword>
<dbReference type="Gene3D" id="1.10.3210.10">
    <property type="entry name" value="Hypothetical protein af1432"/>
    <property type="match status" value="1"/>
</dbReference>
<feature type="domain" description="HD/PDEase" evidence="14">
    <location>
        <begin position="88"/>
        <end position="214"/>
    </location>
</feature>
<comment type="similarity">
    <text evidence="6">Belongs to the HDDC2 family.</text>
</comment>
<keyword evidence="16" id="KW-1185">Reference proteome</keyword>
<dbReference type="KEGG" id="pkz:C5L36_0D01750"/>
<dbReference type="OrthoDB" id="10254258at2759"/>
<evidence type="ECO:0000259" key="14">
    <source>
        <dbReference type="SMART" id="SM00471"/>
    </source>
</evidence>
<dbReference type="SMART" id="SM00471">
    <property type="entry name" value="HDc"/>
    <property type="match status" value="1"/>
</dbReference>
<keyword evidence="11" id="KW-0460">Magnesium</keyword>
<dbReference type="VEuPathDB" id="FungiDB:C5L36_0D01750"/>
<dbReference type="EC" id="3.1.3.89" evidence="8"/>
<feature type="signal peptide" evidence="13">
    <location>
        <begin position="1"/>
        <end position="17"/>
    </location>
</feature>
<accession>A0A2U9R7X2</accession>
<keyword evidence="13" id="KW-0732">Signal</keyword>
<dbReference type="PANTHER" id="PTHR11845:SF13">
    <property type="entry name" value="5'-DEOXYNUCLEOTIDASE HDDC2"/>
    <property type="match status" value="1"/>
</dbReference>
<dbReference type="GO" id="GO:0009159">
    <property type="term" value="P:deoxyribonucleoside monophosphate catabolic process"/>
    <property type="evidence" value="ECO:0007669"/>
    <property type="project" value="UniProtKB-ARBA"/>
</dbReference>
<dbReference type="GO" id="GO:0002953">
    <property type="term" value="F:5'-deoxynucleotidase activity"/>
    <property type="evidence" value="ECO:0007669"/>
    <property type="project" value="UniProtKB-EC"/>
</dbReference>
<protein>
    <recommendedName>
        <fullName evidence="8">5'-deoxynucleotidase</fullName>
        <ecNumber evidence="8">3.1.3.89</ecNumber>
    </recommendedName>
</protein>
<dbReference type="RefSeq" id="XP_029322914.1">
    <property type="nucleotide sequence ID" value="XM_029467054.1"/>
</dbReference>
<evidence type="ECO:0000256" key="10">
    <source>
        <dbReference type="ARBA" id="ARBA00022801"/>
    </source>
</evidence>
<organism evidence="15 16">
    <name type="scientific">Pichia kudriavzevii</name>
    <name type="common">Yeast</name>
    <name type="synonym">Issatchenkia orientalis</name>
    <dbReference type="NCBI Taxonomy" id="4909"/>
    <lineage>
        <taxon>Eukaryota</taxon>
        <taxon>Fungi</taxon>
        <taxon>Dikarya</taxon>
        <taxon>Ascomycota</taxon>
        <taxon>Saccharomycotina</taxon>
        <taxon>Pichiomycetes</taxon>
        <taxon>Pichiales</taxon>
        <taxon>Pichiaceae</taxon>
        <taxon>Pichia</taxon>
    </lineage>
</organism>
<evidence type="ECO:0000256" key="8">
    <source>
        <dbReference type="ARBA" id="ARBA00012964"/>
    </source>
</evidence>
<dbReference type="SUPFAM" id="SSF109604">
    <property type="entry name" value="HD-domain/PDEase-like"/>
    <property type="match status" value="1"/>
</dbReference>
<dbReference type="InterPro" id="IPR006674">
    <property type="entry name" value="HD_domain"/>
</dbReference>
<dbReference type="STRING" id="4909.A0A2U9R7X2"/>
<comment type="function">
    <text evidence="5">Catalyzes the dephosphorylation of the nucleoside 5'-monophosphates deoxyadenosine monophosphate (dAMP), deoxycytidine monophosphate (dCMP), deoxyguanosine monophosphate (dGMP) and deoxythymidine monophosphate (dTMP).</text>
</comment>
<comment type="catalytic activity">
    <reaction evidence="1">
        <text>a 2'-deoxyribonucleoside 5'-phosphate + H2O = a 2'-deoxyribonucleoside + phosphate</text>
        <dbReference type="Rhea" id="RHEA:36167"/>
        <dbReference type="ChEBI" id="CHEBI:15377"/>
        <dbReference type="ChEBI" id="CHEBI:18274"/>
        <dbReference type="ChEBI" id="CHEBI:43474"/>
        <dbReference type="ChEBI" id="CHEBI:65317"/>
        <dbReference type="EC" id="3.1.3.89"/>
    </reaction>
</comment>
<comment type="subunit">
    <text evidence="7">Homodimer.</text>
</comment>
<proteinExistence type="inferred from homology"/>
<comment type="cofactor">
    <cofactor evidence="4">
        <name>Mg(2+)</name>
        <dbReference type="ChEBI" id="CHEBI:18420"/>
    </cofactor>
</comment>
<feature type="chain" id="PRO_5015971644" description="5'-deoxynucleotidase" evidence="13">
    <location>
        <begin position="18"/>
        <end position="254"/>
    </location>
</feature>